<dbReference type="PANTHER" id="PTHR32440">
    <property type="entry name" value="PHOSPHATASE DCR2-RELATED-RELATED"/>
    <property type="match status" value="1"/>
</dbReference>
<keyword evidence="3" id="KW-1185">Reference proteome</keyword>
<dbReference type="VEuPathDB" id="FungiDB:AB675_4788"/>
<dbReference type="Gene3D" id="3.60.21.10">
    <property type="match status" value="1"/>
</dbReference>
<dbReference type="STRING" id="1664694.A0A0N1HI25"/>
<dbReference type="GO" id="GO:0005737">
    <property type="term" value="C:cytoplasm"/>
    <property type="evidence" value="ECO:0007669"/>
    <property type="project" value="TreeGrafter"/>
</dbReference>
<dbReference type="EMBL" id="LFJN01000038">
    <property type="protein sequence ID" value="KPI35614.1"/>
    <property type="molecule type" value="Genomic_DNA"/>
</dbReference>
<reference evidence="2 3" key="1">
    <citation type="submission" date="2015-06" db="EMBL/GenBank/DDBJ databases">
        <title>Draft genome of the ant-associated black yeast Phialophora attae CBS 131958.</title>
        <authorList>
            <person name="Moreno L.F."/>
            <person name="Stielow B.J."/>
            <person name="de Hoog S."/>
            <person name="Vicente V.A."/>
            <person name="Weiss V.A."/>
            <person name="de Vries M."/>
            <person name="Cruz L.M."/>
            <person name="Souza E.M."/>
        </authorList>
    </citation>
    <scope>NUCLEOTIDE SEQUENCE [LARGE SCALE GENOMIC DNA]</scope>
    <source>
        <strain evidence="2 3">CBS 131958</strain>
    </source>
</reference>
<accession>A0A0N1HI25</accession>
<dbReference type="CDD" id="cd07383">
    <property type="entry name" value="MPP_Dcr2"/>
    <property type="match status" value="1"/>
</dbReference>
<gene>
    <name evidence="2" type="ORF">AB675_4788</name>
</gene>
<dbReference type="PANTHER" id="PTHR32440:SF0">
    <property type="entry name" value="PHOSPHATASE DCR2-RELATED"/>
    <property type="match status" value="1"/>
</dbReference>
<feature type="domain" description="Calcineurin-like phosphoesterase" evidence="1">
    <location>
        <begin position="170"/>
        <end position="423"/>
    </location>
</feature>
<dbReference type="OrthoDB" id="783096at2759"/>
<dbReference type="RefSeq" id="XP_017995577.1">
    <property type="nucleotide sequence ID" value="XM_018144951.1"/>
</dbReference>
<organism evidence="2 3">
    <name type="scientific">Cyphellophora attinorum</name>
    <dbReference type="NCBI Taxonomy" id="1664694"/>
    <lineage>
        <taxon>Eukaryota</taxon>
        <taxon>Fungi</taxon>
        <taxon>Dikarya</taxon>
        <taxon>Ascomycota</taxon>
        <taxon>Pezizomycotina</taxon>
        <taxon>Eurotiomycetes</taxon>
        <taxon>Chaetothyriomycetidae</taxon>
        <taxon>Chaetothyriales</taxon>
        <taxon>Cyphellophoraceae</taxon>
        <taxon>Cyphellophora</taxon>
    </lineage>
</organism>
<evidence type="ECO:0000259" key="1">
    <source>
        <dbReference type="Pfam" id="PF00149"/>
    </source>
</evidence>
<name>A0A0N1HI25_9EURO</name>
<dbReference type="Pfam" id="PF00149">
    <property type="entry name" value="Metallophos"/>
    <property type="match status" value="1"/>
</dbReference>
<evidence type="ECO:0000313" key="3">
    <source>
        <dbReference type="Proteomes" id="UP000038010"/>
    </source>
</evidence>
<dbReference type="GeneID" id="28736830"/>
<dbReference type="InterPro" id="IPR004843">
    <property type="entry name" value="Calcineurin-like_PHP"/>
</dbReference>
<evidence type="ECO:0000313" key="2">
    <source>
        <dbReference type="EMBL" id="KPI35614.1"/>
    </source>
</evidence>
<comment type="caution">
    <text evidence="2">The sequence shown here is derived from an EMBL/GenBank/DDBJ whole genome shotgun (WGS) entry which is preliminary data.</text>
</comment>
<dbReference type="AlphaFoldDB" id="A0A0N1HI25"/>
<protein>
    <submittedName>
        <fullName evidence="2">Phosphatase DCR2</fullName>
    </submittedName>
</protein>
<dbReference type="GO" id="GO:0004721">
    <property type="term" value="F:phosphoprotein phosphatase activity"/>
    <property type="evidence" value="ECO:0007669"/>
    <property type="project" value="TreeGrafter"/>
</dbReference>
<sequence length="511" mass="56836">MATGGPTVLTDLTVRVVGTVTPPSTAEPSHSWRRIEKALYLDSSHQRGWLYVAVAKWKQLADSDLVITDIRIGERPGDVDAGPEWESRPAGIWLQRNPIEDDVCRAVTDIDVLFGSDAVDPRPRWTLTQSPLRLDADPTVPSARLTFLRGKAIGRPVGPDVLRFDGNGRFKILQISDTHMVTGVGVCDDAIDPDGNDLPDCDADPLTVQFMKQVLYLERPDLVVLAGDQLHHDILDSQSALFKAVAPMIERSIPFAAVFGNHDSEGSRALSRTAQMSILQSLPHSLCKPGPEHVDGVGNFHIEIFEPEPSEKSLATLYFLDSHGQIPSKVHNPDYAAIQKSQIDWFTSNSQRIRNTRGSDKGSSGHDLSLVFQHIPLPEFGDPNLIIRSGHRREPTEGPRVNSHFYDALLSEGVSTLACAHDHLNDFCALLPQQPAEDHGKARLRGPWLCYGGGSGFQGYCSYGSNRYHRRMRVWELDSRTQSLRTWMRVEYAAERTEELLLVRHGEIVQE</sequence>
<dbReference type="Proteomes" id="UP000038010">
    <property type="component" value="Unassembled WGS sequence"/>
</dbReference>
<dbReference type="SUPFAM" id="SSF56300">
    <property type="entry name" value="Metallo-dependent phosphatases"/>
    <property type="match status" value="1"/>
</dbReference>
<dbReference type="InterPro" id="IPR029052">
    <property type="entry name" value="Metallo-depent_PP-like"/>
</dbReference>
<proteinExistence type="predicted"/>